<reference evidence="4 5" key="1">
    <citation type="submission" date="2023-09" db="EMBL/GenBank/DDBJ databases">
        <title>Genomes of two closely related lineages of the louse Polyplax serrata with different host specificities.</title>
        <authorList>
            <person name="Martinu J."/>
            <person name="Tarabai H."/>
            <person name="Stefka J."/>
            <person name="Hypsa V."/>
        </authorList>
    </citation>
    <scope>NUCLEOTIDE SEQUENCE [LARGE SCALE GENOMIC DNA]</scope>
    <source>
        <strain evidence="4">98ZLc_SE</strain>
    </source>
</reference>
<dbReference type="Gene3D" id="2.30.29.30">
    <property type="entry name" value="Pleckstrin-homology domain (PH domain)/Phosphotyrosine-binding domain (PTB)"/>
    <property type="match status" value="1"/>
</dbReference>
<dbReference type="Proteomes" id="UP001359485">
    <property type="component" value="Unassembled WGS sequence"/>
</dbReference>
<evidence type="ECO:0000313" key="4">
    <source>
        <dbReference type="EMBL" id="KAK6620235.1"/>
    </source>
</evidence>
<feature type="compositionally biased region" description="Polar residues" evidence="1">
    <location>
        <begin position="323"/>
        <end position="332"/>
    </location>
</feature>
<feature type="compositionally biased region" description="Low complexity" evidence="1">
    <location>
        <begin position="270"/>
        <end position="280"/>
    </location>
</feature>
<dbReference type="InterPro" id="IPR040181">
    <property type="entry name" value="PKHG5/7"/>
</dbReference>
<dbReference type="PANTHER" id="PTHR13217">
    <property type="entry name" value="PLECKSTRIN HOMOLOGY DOMAIN-CONTAINING FAMILY G MEMBER 7"/>
    <property type="match status" value="1"/>
</dbReference>
<feature type="compositionally biased region" description="Basic and acidic residues" evidence="1">
    <location>
        <begin position="337"/>
        <end position="351"/>
    </location>
</feature>
<name>A0ABR1AIP0_POLSC</name>
<dbReference type="PANTHER" id="PTHR13217:SF6">
    <property type="entry name" value="PLECKSTRIN HOMOLOGY DOMAIN-CONTAINING FAMILY G MEMBER 7"/>
    <property type="match status" value="1"/>
</dbReference>
<keyword evidence="5" id="KW-1185">Reference proteome</keyword>
<gene>
    <name evidence="4" type="ORF">RUM44_006636</name>
</gene>
<dbReference type="PROSITE" id="PS50003">
    <property type="entry name" value="PH_DOMAIN"/>
    <property type="match status" value="1"/>
</dbReference>
<accession>A0ABR1AIP0</accession>
<dbReference type="PROSITE" id="PS50010">
    <property type="entry name" value="DH_2"/>
    <property type="match status" value="1"/>
</dbReference>
<dbReference type="EMBL" id="JAWJWF010000048">
    <property type="protein sequence ID" value="KAK6620235.1"/>
    <property type="molecule type" value="Genomic_DNA"/>
</dbReference>
<feature type="region of interest" description="Disordered" evidence="1">
    <location>
        <begin position="258"/>
        <end position="299"/>
    </location>
</feature>
<feature type="domain" description="DH" evidence="3">
    <location>
        <begin position="412"/>
        <end position="624"/>
    </location>
</feature>
<organism evidence="4 5">
    <name type="scientific">Polyplax serrata</name>
    <name type="common">Common mouse louse</name>
    <dbReference type="NCBI Taxonomy" id="468196"/>
    <lineage>
        <taxon>Eukaryota</taxon>
        <taxon>Metazoa</taxon>
        <taxon>Ecdysozoa</taxon>
        <taxon>Arthropoda</taxon>
        <taxon>Hexapoda</taxon>
        <taxon>Insecta</taxon>
        <taxon>Pterygota</taxon>
        <taxon>Neoptera</taxon>
        <taxon>Paraneoptera</taxon>
        <taxon>Psocodea</taxon>
        <taxon>Troctomorpha</taxon>
        <taxon>Phthiraptera</taxon>
        <taxon>Anoplura</taxon>
        <taxon>Polyplacidae</taxon>
        <taxon>Polyplax</taxon>
    </lineage>
</organism>
<feature type="region of interest" description="Disordered" evidence="1">
    <location>
        <begin position="321"/>
        <end position="351"/>
    </location>
</feature>
<dbReference type="Gene3D" id="1.20.900.10">
    <property type="entry name" value="Dbl homology (DH) domain"/>
    <property type="match status" value="1"/>
</dbReference>
<proteinExistence type="predicted"/>
<dbReference type="InterPro" id="IPR001849">
    <property type="entry name" value="PH_domain"/>
</dbReference>
<feature type="compositionally biased region" description="Polar residues" evidence="1">
    <location>
        <begin position="938"/>
        <end position="950"/>
    </location>
</feature>
<dbReference type="SMART" id="SM00233">
    <property type="entry name" value="PH"/>
    <property type="match status" value="1"/>
</dbReference>
<evidence type="ECO:0000256" key="1">
    <source>
        <dbReference type="SAM" id="MobiDB-lite"/>
    </source>
</evidence>
<feature type="region of interest" description="Disordered" evidence="1">
    <location>
        <begin position="916"/>
        <end position="957"/>
    </location>
</feature>
<feature type="domain" description="PH" evidence="2">
    <location>
        <begin position="721"/>
        <end position="852"/>
    </location>
</feature>
<comment type="caution">
    <text evidence="4">The sequence shown here is derived from an EMBL/GenBank/DDBJ whole genome shotgun (WGS) entry which is preliminary data.</text>
</comment>
<sequence length="957" mass="109114">MILGDEYDTHELEPEVGIEHLDDLKYPNADPPCHFCSQQSSTSIHDENRLKIVSGGLVRKRDGSRDEAANHYMNLPSPMIHNEGGDADSVFRPKPKAADDSSNLQNNFLDELREAQPPPSALSRRRAIITSRLTSNDLDDHKLSWSSNFNTPRNRRSSIVVIPPMQICPGDLLVYSKVLTNRQKTLDLESSSQCLNIDSANTEELVAVLQFERSNRGKGSIGGLEEVLGCIQKAEFEDEELSDYRGLSWHEFYTRVEEDKKNPKKKKSNLSDSSSSDKTSGTIKEDESPTGSKVLPAISKPPELLTFETTAQVETIWPVDASKSPTKSNRSAASDLVKPKKPEKTEKQETTVKKLHRKLVRAQSERCFERSRLPSWRMKEKPLPPKPMPLVQTLSEKNLVSPVSTNSQGEYKRREAVWDLFQSECAFLFDHLMVLKNVFLEPLKRIQVEGFAMFAEPQLLFGNLDELCSVSYHRETENLKMLPQAPVTHNFCKSFLRILLEKVGPNGELPTTEVLGELFQKNEEADSLSQAYHCYVLNYINALNYLETLRTHSEFCEFEKWCNKDERCKKLQLTDLLVAPVQHIMKVPLILKEVETRTEDIKEKIVISQILEIEEKSIQSVVAEEEASWTPPTTCEMPNRTNRALHDSFPIDLIKLTVSFAGELDDKMKWLKNFERLLEIQRNIVWPSVQELDPKIFVPDFLKPALQRQPCDRIIVSPRRQIIIEGQLQILDSGKAQEVFVVLFDDMLLITKRKKGLSKKKSTLSENWASSCRSSANPESAMRYVVYKQPLSLDRFFVYDISLPESVSCRLEYAFVLVVMNRFQQVVTIHSFQTSSDHIKQNWVTKLKETQEKWKKTLENTMYRASSPQDIRNPNPSELSVNECMNSYFRTPSGVSMCSRSNISVYDSTADLCSTIDQSSPIPESYPTRQSSAEEESQSFTFSAKVSPSATKHKKSF</sequence>
<dbReference type="SUPFAM" id="SSF48065">
    <property type="entry name" value="DBL homology domain (DH-domain)"/>
    <property type="match status" value="1"/>
</dbReference>
<evidence type="ECO:0000259" key="3">
    <source>
        <dbReference type="PROSITE" id="PS50010"/>
    </source>
</evidence>
<protein>
    <recommendedName>
        <fullName evidence="6">Pleckstrin homology domain-containing family G member 7</fullName>
    </recommendedName>
</protein>
<dbReference type="CDD" id="cd13245">
    <property type="entry name" value="PH_PLEKHG7"/>
    <property type="match status" value="1"/>
</dbReference>
<dbReference type="Pfam" id="PF16652">
    <property type="entry name" value="PH_13"/>
    <property type="match status" value="1"/>
</dbReference>
<dbReference type="InterPro" id="IPR035899">
    <property type="entry name" value="DBL_dom_sf"/>
</dbReference>
<evidence type="ECO:0000259" key="2">
    <source>
        <dbReference type="PROSITE" id="PS50003"/>
    </source>
</evidence>
<dbReference type="PROSITE" id="PS00741">
    <property type="entry name" value="DH_1"/>
    <property type="match status" value="1"/>
</dbReference>
<dbReference type="InterPro" id="IPR000219">
    <property type="entry name" value="DH_dom"/>
</dbReference>
<evidence type="ECO:0008006" key="6">
    <source>
        <dbReference type="Google" id="ProtNLM"/>
    </source>
</evidence>
<dbReference type="InterPro" id="IPR011993">
    <property type="entry name" value="PH-like_dom_sf"/>
</dbReference>
<feature type="region of interest" description="Disordered" evidence="1">
    <location>
        <begin position="74"/>
        <end position="103"/>
    </location>
</feature>
<dbReference type="SUPFAM" id="SSF50729">
    <property type="entry name" value="PH domain-like"/>
    <property type="match status" value="1"/>
</dbReference>
<dbReference type="SMART" id="SM00325">
    <property type="entry name" value="RhoGEF"/>
    <property type="match status" value="1"/>
</dbReference>
<dbReference type="InterPro" id="IPR001331">
    <property type="entry name" value="GDS_CDC24_CS"/>
</dbReference>
<dbReference type="Pfam" id="PF00621">
    <property type="entry name" value="RhoGEF"/>
    <property type="match status" value="1"/>
</dbReference>
<evidence type="ECO:0000313" key="5">
    <source>
        <dbReference type="Proteomes" id="UP001359485"/>
    </source>
</evidence>
<feature type="compositionally biased region" description="Polar residues" evidence="1">
    <location>
        <begin position="916"/>
        <end position="931"/>
    </location>
</feature>